<dbReference type="PANTHER" id="PTHR43669:SF3">
    <property type="entry name" value="ALCOHOL DEHYDROGENASE, PUTATIVE (AFU_ORTHOLOGUE AFUA_3G03445)-RELATED"/>
    <property type="match status" value="1"/>
</dbReference>
<dbReference type="Gene3D" id="3.40.50.720">
    <property type="entry name" value="NAD(P)-binding Rossmann-like Domain"/>
    <property type="match status" value="1"/>
</dbReference>
<dbReference type="Proteomes" id="UP000501891">
    <property type="component" value="Chromosome"/>
</dbReference>
<proteinExistence type="inferred from homology"/>
<dbReference type="KEGG" id="acru:HHL28_10950"/>
<dbReference type="EMBL" id="CP051775">
    <property type="protein sequence ID" value="QJE73537.1"/>
    <property type="molecule type" value="Genomic_DNA"/>
</dbReference>
<comment type="similarity">
    <text evidence="1">Belongs to the short-chain dehydrogenases/reductases (SDR) family.</text>
</comment>
<gene>
    <name evidence="3" type="ORF">HHL28_10950</name>
</gene>
<accession>A0A858R820</accession>
<reference evidence="3" key="1">
    <citation type="submission" date="2020-04" db="EMBL/GenBank/DDBJ databases">
        <title>A desert anoxygenic phototrophic bacterium fixes CO2 using RubisCO under aerobic conditions.</title>
        <authorList>
            <person name="Tang K."/>
        </authorList>
    </citation>
    <scope>NUCLEOTIDE SEQUENCE [LARGE SCALE GENOMIC DNA]</scope>
    <source>
        <strain evidence="3">MIMtkB3</strain>
    </source>
</reference>
<dbReference type="SUPFAM" id="SSF51735">
    <property type="entry name" value="NAD(P)-binding Rossmann-fold domains"/>
    <property type="match status" value="1"/>
</dbReference>
<dbReference type="AlphaFoldDB" id="A0A858R820"/>
<keyword evidence="2" id="KW-0560">Oxidoreductase</keyword>
<protein>
    <submittedName>
        <fullName evidence="3">SDR family oxidoreductase</fullName>
    </submittedName>
</protein>
<name>A0A858R820_9PROT</name>
<organism evidence="3 4">
    <name type="scientific">Aerophototrophica crusticola</name>
    <dbReference type="NCBI Taxonomy" id="1709002"/>
    <lineage>
        <taxon>Bacteria</taxon>
        <taxon>Pseudomonadati</taxon>
        <taxon>Pseudomonadota</taxon>
        <taxon>Alphaproteobacteria</taxon>
        <taxon>Rhodospirillales</taxon>
        <taxon>Rhodospirillaceae</taxon>
        <taxon>Aerophototrophica</taxon>
    </lineage>
</organism>
<sequence length="232" mass="23635">MSAGTVLVTGGSGGVGAAVCRQAAAAGWKVWVGYGNGADRAESLAVEINRVGGWASALHVPLADPDGIREAAIALAADEPADAVVLCAAAPPDVAPFFKQTPEQLRVQFEVNVVGNQVLLAELWRRCFRPRGGGHVLGVLTAALGPPAAPHMAGYVAAKGGLAALLEAAKAELGPAGLRVDSVSPGYIETPMLEAFPALFIDRARAAAPGGRFLTPEEVAGMVMEKLGSRAP</sequence>
<dbReference type="PRINTS" id="PR00081">
    <property type="entry name" value="GDHRDH"/>
</dbReference>
<evidence type="ECO:0000313" key="4">
    <source>
        <dbReference type="Proteomes" id="UP000501891"/>
    </source>
</evidence>
<dbReference type="PANTHER" id="PTHR43669">
    <property type="entry name" value="5-KETO-D-GLUCONATE 5-REDUCTASE"/>
    <property type="match status" value="1"/>
</dbReference>
<evidence type="ECO:0000313" key="3">
    <source>
        <dbReference type="EMBL" id="QJE73537.1"/>
    </source>
</evidence>
<evidence type="ECO:0000256" key="1">
    <source>
        <dbReference type="ARBA" id="ARBA00006484"/>
    </source>
</evidence>
<dbReference type="InterPro" id="IPR002347">
    <property type="entry name" value="SDR_fam"/>
</dbReference>
<dbReference type="InterPro" id="IPR036291">
    <property type="entry name" value="NAD(P)-bd_dom_sf"/>
</dbReference>
<keyword evidence="4" id="KW-1185">Reference proteome</keyword>
<dbReference type="GO" id="GO:0016491">
    <property type="term" value="F:oxidoreductase activity"/>
    <property type="evidence" value="ECO:0007669"/>
    <property type="project" value="UniProtKB-KW"/>
</dbReference>
<evidence type="ECO:0000256" key="2">
    <source>
        <dbReference type="ARBA" id="ARBA00023002"/>
    </source>
</evidence>
<dbReference type="CDD" id="cd05233">
    <property type="entry name" value="SDR_c"/>
    <property type="match status" value="1"/>
</dbReference>
<dbReference type="Pfam" id="PF00106">
    <property type="entry name" value="adh_short"/>
    <property type="match status" value="1"/>
</dbReference>